<keyword evidence="1" id="KW-0732">Signal</keyword>
<dbReference type="Gene3D" id="3.40.710.10">
    <property type="entry name" value="DD-peptidase/beta-lactamase superfamily"/>
    <property type="match status" value="1"/>
</dbReference>
<feature type="domain" description="Beta-lactamase-related" evidence="2">
    <location>
        <begin position="116"/>
        <end position="400"/>
    </location>
</feature>
<protein>
    <submittedName>
        <fullName evidence="3">Serine hydrolase</fullName>
    </submittedName>
</protein>
<evidence type="ECO:0000256" key="1">
    <source>
        <dbReference type="SAM" id="SignalP"/>
    </source>
</evidence>
<gene>
    <name evidence="3" type="ORF">PH603_11925</name>
</gene>
<dbReference type="PANTHER" id="PTHR43283:SF7">
    <property type="entry name" value="BETA-LACTAMASE-RELATED DOMAIN-CONTAINING PROTEIN"/>
    <property type="match status" value="1"/>
</dbReference>
<dbReference type="AlphaFoldDB" id="A0AAE9XLS9"/>
<dbReference type="SUPFAM" id="SSF56601">
    <property type="entry name" value="beta-lactamase/transpeptidase-like"/>
    <property type="match status" value="1"/>
</dbReference>
<dbReference type="KEGG" id="gso:PH603_11925"/>
<feature type="chain" id="PRO_5042174782" evidence="1">
    <location>
        <begin position="24"/>
        <end position="423"/>
    </location>
</feature>
<dbReference type="RefSeq" id="WP_289502755.1">
    <property type="nucleotide sequence ID" value="NZ_CP116805.1"/>
</dbReference>
<organism evidence="3 4">
    <name type="scientific">Gimibacter soli</name>
    <dbReference type="NCBI Taxonomy" id="3024400"/>
    <lineage>
        <taxon>Bacteria</taxon>
        <taxon>Pseudomonadati</taxon>
        <taxon>Pseudomonadota</taxon>
        <taxon>Alphaproteobacteria</taxon>
        <taxon>Kordiimonadales</taxon>
        <taxon>Temperatibacteraceae</taxon>
        <taxon>Gimibacter</taxon>
    </lineage>
</organism>
<evidence type="ECO:0000313" key="4">
    <source>
        <dbReference type="Proteomes" id="UP001217500"/>
    </source>
</evidence>
<dbReference type="InterPro" id="IPR012338">
    <property type="entry name" value="Beta-lactam/transpept-like"/>
</dbReference>
<dbReference type="InterPro" id="IPR001466">
    <property type="entry name" value="Beta-lactam-related"/>
</dbReference>
<dbReference type="PANTHER" id="PTHR43283">
    <property type="entry name" value="BETA-LACTAMASE-RELATED"/>
    <property type="match status" value="1"/>
</dbReference>
<feature type="signal peptide" evidence="1">
    <location>
        <begin position="1"/>
        <end position="23"/>
    </location>
</feature>
<dbReference type="InterPro" id="IPR050789">
    <property type="entry name" value="Diverse_Enzym_Activities"/>
</dbReference>
<name>A0AAE9XLS9_9PROT</name>
<sequence length="423" mass="45967">MIARSRWYGGALALSLVLSASTAAEDAAKAPALMQGFPPPAEAQVTFSNWVLPPYSRWAFKHVESLLPSRPIYRGSGPVVPLPTASKKVVARYEAAMGEGGNFDLGAYIRDNYVDAIVVLKDGKLVAEHYGDGQTAETRHIMYSVTKSVGGTLAEMLIAEGKLDDTKLVTDYVPELKDSGYGDATVRQVLDMLVALDFTETYGDPYSSISQFAYSAGLAPAPEGVKVYPSMYDYLPTISKQGNHGEAWRYISATTEVLAWIMSRASGQSWGELFEQRIYSKLGADRDASVIVDPHGIAFAAGGMSITARDGARFAQMIANDGKFNGQQVVPAKVVKKIKQGGDPTKFKSQRPGGEQRSYFSQWYLDPEISQLGAWGIHGQAFQIDMEGGIVIVTQSSWPVAGTTELWDRRAAFERAVHKALAD</sequence>
<evidence type="ECO:0000313" key="3">
    <source>
        <dbReference type="EMBL" id="WCL53243.1"/>
    </source>
</evidence>
<evidence type="ECO:0000259" key="2">
    <source>
        <dbReference type="Pfam" id="PF00144"/>
    </source>
</evidence>
<keyword evidence="4" id="KW-1185">Reference proteome</keyword>
<dbReference type="GO" id="GO:0016787">
    <property type="term" value="F:hydrolase activity"/>
    <property type="evidence" value="ECO:0007669"/>
    <property type="project" value="UniProtKB-KW"/>
</dbReference>
<dbReference type="Proteomes" id="UP001217500">
    <property type="component" value="Chromosome"/>
</dbReference>
<proteinExistence type="predicted"/>
<dbReference type="EMBL" id="CP116805">
    <property type="protein sequence ID" value="WCL53243.1"/>
    <property type="molecule type" value="Genomic_DNA"/>
</dbReference>
<accession>A0AAE9XLS9</accession>
<reference evidence="3" key="1">
    <citation type="submission" date="2023-01" db="EMBL/GenBank/DDBJ databases">
        <title>The genome sequence of Kordiimonadaceae bacterium 6D33.</title>
        <authorList>
            <person name="Liu Y."/>
        </authorList>
    </citation>
    <scope>NUCLEOTIDE SEQUENCE</scope>
    <source>
        <strain evidence="3">6D33</strain>
    </source>
</reference>
<dbReference type="Pfam" id="PF00144">
    <property type="entry name" value="Beta-lactamase"/>
    <property type="match status" value="1"/>
</dbReference>
<keyword evidence="3" id="KW-0378">Hydrolase</keyword>